<dbReference type="EMBL" id="NCKV01001639">
    <property type="protein sequence ID" value="RWS27989.1"/>
    <property type="molecule type" value="Genomic_DNA"/>
</dbReference>
<keyword evidence="5" id="KW-0472">Membrane</keyword>
<accession>A0A443SKD2</accession>
<evidence type="ECO:0000256" key="1">
    <source>
        <dbReference type="ARBA" id="ARBA00010361"/>
    </source>
</evidence>
<proteinExistence type="inferred from homology"/>
<dbReference type="InterPro" id="IPR019734">
    <property type="entry name" value="TPR_rpt"/>
</dbReference>
<dbReference type="InterPro" id="IPR055217">
    <property type="entry name" value="TPR_EMC2"/>
</dbReference>
<comment type="function">
    <text evidence="5">Part of the endoplasmic reticulum membrane protein complex (EMC) that enables the energy-independent insertion into endoplasmic reticulum membranes of newly synthesized membrane proteins.</text>
</comment>
<organism evidence="7 8">
    <name type="scientific">Leptotrombidium deliense</name>
    <dbReference type="NCBI Taxonomy" id="299467"/>
    <lineage>
        <taxon>Eukaryota</taxon>
        <taxon>Metazoa</taxon>
        <taxon>Ecdysozoa</taxon>
        <taxon>Arthropoda</taxon>
        <taxon>Chelicerata</taxon>
        <taxon>Arachnida</taxon>
        <taxon>Acari</taxon>
        <taxon>Acariformes</taxon>
        <taxon>Trombidiformes</taxon>
        <taxon>Prostigmata</taxon>
        <taxon>Anystina</taxon>
        <taxon>Parasitengona</taxon>
        <taxon>Trombiculoidea</taxon>
        <taxon>Trombiculidae</taxon>
        <taxon>Leptotrombidium</taxon>
    </lineage>
</organism>
<comment type="subcellular location">
    <subcellularLocation>
        <location evidence="5">Endoplasmic reticulum membrane</location>
        <topology evidence="5">Peripheral membrane protein</topology>
        <orientation evidence="5">Cytoplasmic side</orientation>
    </subcellularLocation>
</comment>
<dbReference type="PROSITE" id="PS50005">
    <property type="entry name" value="TPR"/>
    <property type="match status" value="1"/>
</dbReference>
<dbReference type="OrthoDB" id="124397at2759"/>
<gene>
    <name evidence="7" type="ORF">B4U80_02564</name>
</gene>
<dbReference type="AlphaFoldDB" id="A0A443SKD2"/>
<dbReference type="GO" id="GO:0072546">
    <property type="term" value="C:EMC complex"/>
    <property type="evidence" value="ECO:0007669"/>
    <property type="project" value="UniProtKB-UniRule"/>
</dbReference>
<keyword evidence="5" id="KW-0256">Endoplasmic reticulum</keyword>
<feature type="non-terminal residue" evidence="7">
    <location>
        <position position="1"/>
    </location>
</feature>
<dbReference type="Proteomes" id="UP000288716">
    <property type="component" value="Unassembled WGS sequence"/>
</dbReference>
<feature type="repeat" description="TPR" evidence="4">
    <location>
        <begin position="134"/>
        <end position="167"/>
    </location>
</feature>
<reference evidence="7 8" key="1">
    <citation type="journal article" date="2018" name="Gigascience">
        <title>Genomes of trombidid mites reveal novel predicted allergens and laterally-transferred genes associated with secondary metabolism.</title>
        <authorList>
            <person name="Dong X."/>
            <person name="Chaisiri K."/>
            <person name="Xia D."/>
            <person name="Armstrong S.D."/>
            <person name="Fang Y."/>
            <person name="Donnelly M.J."/>
            <person name="Kadowaki T."/>
            <person name="McGarry J.W."/>
            <person name="Darby A.C."/>
            <person name="Makepeace B.L."/>
        </authorList>
    </citation>
    <scope>NUCLEOTIDE SEQUENCE [LARGE SCALE GENOMIC DNA]</scope>
    <source>
        <strain evidence="7">UoL-UT</strain>
    </source>
</reference>
<comment type="similarity">
    <text evidence="1 5">Belongs to the EMC2 family.</text>
</comment>
<comment type="caution">
    <text evidence="7">The sequence shown here is derived from an EMBL/GenBank/DDBJ whole genome shotgun (WGS) entry which is preliminary data.</text>
</comment>
<evidence type="ECO:0000256" key="3">
    <source>
        <dbReference type="ARBA" id="ARBA00022803"/>
    </source>
</evidence>
<comment type="subunit">
    <text evidence="5">Component of the ER membrane protein complex (EMC).</text>
</comment>
<evidence type="ECO:0000256" key="5">
    <source>
        <dbReference type="RuleBase" id="RU367091"/>
    </source>
</evidence>
<evidence type="ECO:0000259" key="6">
    <source>
        <dbReference type="Pfam" id="PF22890"/>
    </source>
</evidence>
<dbReference type="PANTHER" id="PTHR12760">
    <property type="entry name" value="TETRATRICOPEPTIDE REPEAT PROTEIN"/>
    <property type="match status" value="1"/>
</dbReference>
<protein>
    <recommendedName>
        <fullName evidence="5">ER membrane protein complex subunit 2</fullName>
    </recommendedName>
</protein>
<dbReference type="SUPFAM" id="SSF48452">
    <property type="entry name" value="TPR-like"/>
    <property type="match status" value="1"/>
</dbReference>
<dbReference type="Gene3D" id="1.25.40.10">
    <property type="entry name" value="Tetratricopeptide repeat domain"/>
    <property type="match status" value="1"/>
</dbReference>
<dbReference type="InterPro" id="IPR039856">
    <property type="entry name" value="EMC2-like"/>
</dbReference>
<dbReference type="InterPro" id="IPR011990">
    <property type="entry name" value="TPR-like_helical_dom_sf"/>
</dbReference>
<evidence type="ECO:0000256" key="2">
    <source>
        <dbReference type="ARBA" id="ARBA00022737"/>
    </source>
</evidence>
<dbReference type="VEuPathDB" id="VectorBase:LDEU004048"/>
<evidence type="ECO:0000313" key="7">
    <source>
        <dbReference type="EMBL" id="RWS27989.1"/>
    </source>
</evidence>
<sequence>KWREENTRCPEKVRDLWGKFDLRNTSGDEKWQIMEQVCLAAMDLHDAFLIKECLSEMDAMFPNSSRVKRLKAMAKLELRERYGEALEIYDEMIKKDESNSFLYKRKIAILIAQRKIPEAIKEMSDYLQKFMNDTEAWLELSDLYIQEQEYAKAAFCMEELILTNPHNHLYHQRYAEIQYTINTLESMEIARAYYAQALKLNAGNMRALYGLFLTASNLSQQAKYTSQKRKENSKIANLAMNQINKVYEDASIDKQQMNAVEAMMNSLQLNSISQQ</sequence>
<keyword evidence="8" id="KW-1185">Reference proteome</keyword>
<dbReference type="Pfam" id="PF22890">
    <property type="entry name" value="TPR_EMC2"/>
    <property type="match status" value="1"/>
</dbReference>
<keyword evidence="3 4" id="KW-0802">TPR repeat</keyword>
<evidence type="ECO:0000313" key="8">
    <source>
        <dbReference type="Proteomes" id="UP000288716"/>
    </source>
</evidence>
<dbReference type="STRING" id="299467.A0A443SKD2"/>
<keyword evidence="2" id="KW-0677">Repeat</keyword>
<evidence type="ECO:0000256" key="4">
    <source>
        <dbReference type="PROSITE-ProRule" id="PRU00339"/>
    </source>
</evidence>
<name>A0A443SKD2_9ACAR</name>
<feature type="domain" description="EMC2 TPR-like" evidence="6">
    <location>
        <begin position="67"/>
        <end position="186"/>
    </location>
</feature>